<gene>
    <name evidence="2" type="ORF">SBF1_8550003</name>
</gene>
<reference evidence="3" key="1">
    <citation type="submission" date="2018-02" db="EMBL/GenBank/DDBJ databases">
        <authorList>
            <person name="Hausmann B."/>
        </authorList>
    </citation>
    <scope>NUCLEOTIDE SEQUENCE [LARGE SCALE GENOMIC DNA]</scope>
    <source>
        <strain evidence="3">Peat soil MAG SbF1</strain>
    </source>
</reference>
<evidence type="ECO:0000313" key="3">
    <source>
        <dbReference type="Proteomes" id="UP000238916"/>
    </source>
</evidence>
<feature type="transmembrane region" description="Helical" evidence="1">
    <location>
        <begin position="75"/>
        <end position="94"/>
    </location>
</feature>
<evidence type="ECO:0000313" key="2">
    <source>
        <dbReference type="EMBL" id="SPF55749.1"/>
    </source>
</evidence>
<feature type="transmembrane region" description="Helical" evidence="1">
    <location>
        <begin position="7"/>
        <end position="22"/>
    </location>
</feature>
<organism evidence="2 3">
    <name type="scientific">Candidatus Desulfosporosinus infrequens</name>
    <dbReference type="NCBI Taxonomy" id="2043169"/>
    <lineage>
        <taxon>Bacteria</taxon>
        <taxon>Bacillati</taxon>
        <taxon>Bacillota</taxon>
        <taxon>Clostridia</taxon>
        <taxon>Eubacteriales</taxon>
        <taxon>Desulfitobacteriaceae</taxon>
        <taxon>Desulfosporosinus</taxon>
    </lineage>
</organism>
<dbReference type="OrthoDB" id="1798014at2"/>
<evidence type="ECO:0000256" key="1">
    <source>
        <dbReference type="SAM" id="Phobius"/>
    </source>
</evidence>
<keyword evidence="1" id="KW-1133">Transmembrane helix</keyword>
<protein>
    <submittedName>
        <fullName evidence="2">Uncharacterized protein</fullName>
    </submittedName>
</protein>
<name>A0A2U3LV74_9FIRM</name>
<keyword evidence="1" id="KW-0812">Transmembrane</keyword>
<feature type="transmembrane region" description="Helical" evidence="1">
    <location>
        <begin position="42"/>
        <end position="63"/>
    </location>
</feature>
<sequence>MIRFMGYLFYTLFVGILVYWGVKYGQYLKIQADRTFNGHSVYAYISCYPIVIGMLLAVPGLISRIQQEGKWIIDWQMLLPIGLPTLVFNISLLLNNSFLYKFDWYRLIFSDTRVYDISGIVCGYVLLSSLKRVTLTKEKGIAAG</sequence>
<accession>A0A2U3LV74</accession>
<dbReference type="Proteomes" id="UP000238916">
    <property type="component" value="Unassembled WGS sequence"/>
</dbReference>
<keyword evidence="1" id="KW-0472">Membrane</keyword>
<proteinExistence type="predicted"/>
<dbReference type="AlphaFoldDB" id="A0A2U3LV74"/>
<dbReference type="EMBL" id="OMOF01000840">
    <property type="protein sequence ID" value="SPF55749.1"/>
    <property type="molecule type" value="Genomic_DNA"/>
</dbReference>